<reference evidence="1" key="2">
    <citation type="journal article" date="2015" name="Fish Shellfish Immunol.">
        <title>Early steps in the European eel (Anguilla anguilla)-Vibrio vulnificus interaction in the gills: Role of the RtxA13 toxin.</title>
        <authorList>
            <person name="Callol A."/>
            <person name="Pajuelo D."/>
            <person name="Ebbesson L."/>
            <person name="Teles M."/>
            <person name="MacKenzie S."/>
            <person name="Amaro C."/>
        </authorList>
    </citation>
    <scope>NUCLEOTIDE SEQUENCE</scope>
</reference>
<dbReference type="AlphaFoldDB" id="A0A0E9WH75"/>
<reference evidence="1" key="1">
    <citation type="submission" date="2014-11" db="EMBL/GenBank/DDBJ databases">
        <authorList>
            <person name="Amaro Gonzalez C."/>
        </authorList>
    </citation>
    <scope>NUCLEOTIDE SEQUENCE</scope>
</reference>
<evidence type="ECO:0000313" key="1">
    <source>
        <dbReference type="EMBL" id="JAH88930.1"/>
    </source>
</evidence>
<sequence>MEHMIRTMNLLIKLSGRAQLTKNTCTPIKILNNIKARPTGAYNSSSTRRSPSFGNLWKSKRCSIPRVSIICISD</sequence>
<name>A0A0E9WH75_ANGAN</name>
<protein>
    <submittedName>
        <fullName evidence="1">Uncharacterized protein</fullName>
    </submittedName>
</protein>
<organism evidence="1">
    <name type="scientific">Anguilla anguilla</name>
    <name type="common">European freshwater eel</name>
    <name type="synonym">Muraena anguilla</name>
    <dbReference type="NCBI Taxonomy" id="7936"/>
    <lineage>
        <taxon>Eukaryota</taxon>
        <taxon>Metazoa</taxon>
        <taxon>Chordata</taxon>
        <taxon>Craniata</taxon>
        <taxon>Vertebrata</taxon>
        <taxon>Euteleostomi</taxon>
        <taxon>Actinopterygii</taxon>
        <taxon>Neopterygii</taxon>
        <taxon>Teleostei</taxon>
        <taxon>Anguilliformes</taxon>
        <taxon>Anguillidae</taxon>
        <taxon>Anguilla</taxon>
    </lineage>
</organism>
<proteinExistence type="predicted"/>
<dbReference type="EMBL" id="GBXM01019647">
    <property type="protein sequence ID" value="JAH88930.1"/>
    <property type="molecule type" value="Transcribed_RNA"/>
</dbReference>
<accession>A0A0E9WH75</accession>